<dbReference type="EMBL" id="BEHT01000011">
    <property type="protein sequence ID" value="GBC98464.1"/>
    <property type="molecule type" value="Genomic_DNA"/>
</dbReference>
<keyword evidence="8" id="KW-0175">Coiled coil</keyword>
<keyword evidence="4 7" id="KW-0689">Ribosomal protein</keyword>
<proteinExistence type="inferred from homology"/>
<reference evidence="11" key="1">
    <citation type="submission" date="2017-09" db="EMBL/GenBank/DDBJ databases">
        <title>Metaegenomics of thermophilic ammonia-oxidizing enrichment culture.</title>
        <authorList>
            <person name="Kato S."/>
            <person name="Suzuki K."/>
        </authorList>
    </citation>
    <scope>NUCLEOTIDE SEQUENCE [LARGE SCALE GENOMIC DNA]</scope>
</reference>
<gene>
    <name evidence="7 10" type="primary">rplI</name>
    <name evidence="10" type="ORF">HRbin17_00976</name>
</gene>
<dbReference type="PANTHER" id="PTHR21368">
    <property type="entry name" value="50S RIBOSOMAL PROTEIN L9"/>
    <property type="match status" value="1"/>
</dbReference>
<dbReference type="PROSITE" id="PS00651">
    <property type="entry name" value="RIBOSOMAL_L9"/>
    <property type="match status" value="1"/>
</dbReference>
<dbReference type="GO" id="GO:0006412">
    <property type="term" value="P:translation"/>
    <property type="evidence" value="ECO:0007669"/>
    <property type="project" value="UniProtKB-UniRule"/>
</dbReference>
<evidence type="ECO:0000313" key="10">
    <source>
        <dbReference type="EMBL" id="GBC98464.1"/>
    </source>
</evidence>
<keyword evidence="5 7" id="KW-0687">Ribonucleoprotein</keyword>
<evidence type="ECO:0000256" key="1">
    <source>
        <dbReference type="ARBA" id="ARBA00010605"/>
    </source>
</evidence>
<comment type="caution">
    <text evidence="10">The sequence shown here is derived from an EMBL/GenBank/DDBJ whole genome shotgun (WGS) entry which is preliminary data.</text>
</comment>
<evidence type="ECO:0000256" key="2">
    <source>
        <dbReference type="ARBA" id="ARBA00022730"/>
    </source>
</evidence>
<comment type="similarity">
    <text evidence="1 7">Belongs to the bacterial ribosomal protein bL9 family.</text>
</comment>
<dbReference type="InterPro" id="IPR036935">
    <property type="entry name" value="Ribosomal_bL9_N_sf"/>
</dbReference>
<dbReference type="HAMAP" id="MF_00503">
    <property type="entry name" value="Ribosomal_bL9"/>
    <property type="match status" value="1"/>
</dbReference>
<dbReference type="InterPro" id="IPR036791">
    <property type="entry name" value="Ribosomal_bL9_C_sf"/>
</dbReference>
<dbReference type="Pfam" id="PF03948">
    <property type="entry name" value="Ribosomal_L9_C"/>
    <property type="match status" value="1"/>
</dbReference>
<evidence type="ECO:0000256" key="7">
    <source>
        <dbReference type="HAMAP-Rule" id="MF_00503"/>
    </source>
</evidence>
<evidence type="ECO:0000256" key="6">
    <source>
        <dbReference type="ARBA" id="ARBA00035292"/>
    </source>
</evidence>
<dbReference type="GO" id="GO:0019843">
    <property type="term" value="F:rRNA binding"/>
    <property type="evidence" value="ECO:0007669"/>
    <property type="project" value="UniProtKB-UniRule"/>
</dbReference>
<accession>A0A2H5XBC7</accession>
<feature type="coiled-coil region" evidence="8">
    <location>
        <begin position="44"/>
        <end position="75"/>
    </location>
</feature>
<dbReference type="GO" id="GO:0005840">
    <property type="term" value="C:ribosome"/>
    <property type="evidence" value="ECO:0007669"/>
    <property type="project" value="UniProtKB-KW"/>
</dbReference>
<feature type="domain" description="Ribosomal protein L9" evidence="9">
    <location>
        <begin position="13"/>
        <end position="40"/>
    </location>
</feature>
<dbReference type="Pfam" id="PF01281">
    <property type="entry name" value="Ribosomal_L9_N"/>
    <property type="match status" value="1"/>
</dbReference>
<keyword evidence="2 7" id="KW-0699">rRNA-binding</keyword>
<organism evidence="10 11">
    <name type="scientific">Candidatus Fervidibacter japonicus</name>
    <dbReference type="NCBI Taxonomy" id="2035412"/>
    <lineage>
        <taxon>Bacteria</taxon>
        <taxon>Candidatus Fervidibacterota</taxon>
        <taxon>Candidatus Fervidibacter</taxon>
    </lineage>
</organism>
<dbReference type="InterPro" id="IPR020594">
    <property type="entry name" value="Ribosomal_bL9_bac/chp"/>
</dbReference>
<protein>
    <recommendedName>
        <fullName evidence="6 7">Large ribosomal subunit protein bL9</fullName>
    </recommendedName>
</protein>
<dbReference type="InterPro" id="IPR009027">
    <property type="entry name" value="Ribosomal_bL9/RNase_H1_N"/>
</dbReference>
<dbReference type="NCBIfam" id="TIGR00158">
    <property type="entry name" value="L9"/>
    <property type="match status" value="1"/>
</dbReference>
<evidence type="ECO:0000256" key="4">
    <source>
        <dbReference type="ARBA" id="ARBA00022980"/>
    </source>
</evidence>
<evidence type="ECO:0000256" key="5">
    <source>
        <dbReference type="ARBA" id="ARBA00023274"/>
    </source>
</evidence>
<dbReference type="AlphaFoldDB" id="A0A2H5XBC7"/>
<comment type="function">
    <text evidence="7">Binds to the 23S rRNA.</text>
</comment>
<dbReference type="InterPro" id="IPR020069">
    <property type="entry name" value="Ribosomal_bL9_C"/>
</dbReference>
<dbReference type="Proteomes" id="UP000236173">
    <property type="component" value="Unassembled WGS sequence"/>
</dbReference>
<evidence type="ECO:0000256" key="3">
    <source>
        <dbReference type="ARBA" id="ARBA00022884"/>
    </source>
</evidence>
<dbReference type="Gene3D" id="3.10.430.100">
    <property type="entry name" value="Ribosomal protein L9, C-terminal domain"/>
    <property type="match status" value="1"/>
</dbReference>
<name>A0A2H5XBC7_9BACT</name>
<dbReference type="GO" id="GO:0003735">
    <property type="term" value="F:structural constituent of ribosome"/>
    <property type="evidence" value="ECO:0007669"/>
    <property type="project" value="InterPro"/>
</dbReference>
<dbReference type="SUPFAM" id="SSF55653">
    <property type="entry name" value="Ribosomal protein L9 C-domain"/>
    <property type="match status" value="1"/>
</dbReference>
<dbReference type="InterPro" id="IPR000244">
    <property type="entry name" value="Ribosomal_bL9"/>
</dbReference>
<keyword evidence="3 7" id="KW-0694">RNA-binding</keyword>
<dbReference type="GO" id="GO:1990904">
    <property type="term" value="C:ribonucleoprotein complex"/>
    <property type="evidence" value="ECO:0007669"/>
    <property type="project" value="UniProtKB-KW"/>
</dbReference>
<dbReference type="Gene3D" id="3.40.5.10">
    <property type="entry name" value="Ribosomal protein L9, N-terminal domain"/>
    <property type="match status" value="1"/>
</dbReference>
<sequence>MKVVLMQDVPKLGNKFQVVEVSDGYARNYLIPRRLAQPATPALLRELEKRRQLDQQRAQRALQRAQDLAQRLAAITLDIPVPAGEGGRLYHAVSAQEIVAHLKERHGIELDRDQLDLDEPLRSLGVHTIPVRLHRQVRATLRVNIVAASA</sequence>
<dbReference type="SUPFAM" id="SSF55658">
    <property type="entry name" value="L9 N-domain-like"/>
    <property type="match status" value="1"/>
</dbReference>
<dbReference type="InterPro" id="IPR020070">
    <property type="entry name" value="Ribosomal_bL9_N"/>
</dbReference>
<evidence type="ECO:0000259" key="9">
    <source>
        <dbReference type="PROSITE" id="PS00651"/>
    </source>
</evidence>
<evidence type="ECO:0000256" key="8">
    <source>
        <dbReference type="SAM" id="Coils"/>
    </source>
</evidence>
<evidence type="ECO:0000313" key="11">
    <source>
        <dbReference type="Proteomes" id="UP000236173"/>
    </source>
</evidence>